<organism evidence="6 7">
    <name type="scientific">Tranquillimonas alkanivorans</name>
    <dbReference type="NCBI Taxonomy" id="441119"/>
    <lineage>
        <taxon>Bacteria</taxon>
        <taxon>Pseudomonadati</taxon>
        <taxon>Pseudomonadota</taxon>
        <taxon>Alphaproteobacteria</taxon>
        <taxon>Rhodobacterales</taxon>
        <taxon>Roseobacteraceae</taxon>
        <taxon>Tranquillimonas</taxon>
    </lineage>
</organism>
<dbReference type="SUPFAM" id="SSF53067">
    <property type="entry name" value="Actin-like ATPase domain"/>
    <property type="match status" value="2"/>
</dbReference>
<feature type="domain" description="Carbohydrate kinase FGGY C-terminal" evidence="5">
    <location>
        <begin position="245"/>
        <end position="417"/>
    </location>
</feature>
<proteinExistence type="inferred from homology"/>
<dbReference type="EMBL" id="FOXA01000006">
    <property type="protein sequence ID" value="SFP41894.1"/>
    <property type="molecule type" value="Genomic_DNA"/>
</dbReference>
<dbReference type="GO" id="GO:0005975">
    <property type="term" value="P:carbohydrate metabolic process"/>
    <property type="evidence" value="ECO:0007669"/>
    <property type="project" value="InterPro"/>
</dbReference>
<keyword evidence="7" id="KW-1185">Reference proteome</keyword>
<dbReference type="InterPro" id="IPR050406">
    <property type="entry name" value="FGGY_Carb_Kinase"/>
</dbReference>
<dbReference type="RefSeq" id="WP_093420862.1">
    <property type="nucleotide sequence ID" value="NZ_FOXA01000006.1"/>
</dbReference>
<dbReference type="OrthoDB" id="9786272at2"/>
<dbReference type="InterPro" id="IPR049382">
    <property type="entry name" value="FGGY_C_2"/>
</dbReference>
<sequence length="453" mass="48612">MSRVAVLDIGKTNVKVAVVDTASGAEVAVRKMPNRVRPGPPYPHYDTEAHWAFLLRSLQELGAEHELGAIAVTTHGATGVLIDADGALALPVIDYEHDGPDRLAAEYDALRPSFEETGTPRLPCGLNLGAQLFWQMRTFPEAENAATFLTYPQYWSWQLTGVAAVEATSLGCHTDLWAPDRGSFSSLVDGMNWRRLMPPVRKATEVLGPLRPDLVLELGLPELPVLCGIHDSNASLYPHLLRREPPFSVVSTGTWVVCMAVGGRTVRLDPTRDTLVNVNALGDPVPSARFMGGREYELVRRGRELTCSEDDVARVLEDGVMLLPAVEPGSGPFRGRQRRWTREPEDEGQEAAALGFYLALMTATCLVTIGAEGPCVVEGPFAASGEYLKMLAAATGRPVIPSFGITGTAAGAALLSSSTPNRVAQDANEVMPSKALAAYADAWLTAVAQGCTL</sequence>
<feature type="domain" description="Carbohydrate kinase FGGY N-terminal" evidence="4">
    <location>
        <begin position="6"/>
        <end position="236"/>
    </location>
</feature>
<evidence type="ECO:0000313" key="7">
    <source>
        <dbReference type="Proteomes" id="UP000199356"/>
    </source>
</evidence>
<dbReference type="Gene3D" id="3.30.420.40">
    <property type="match status" value="2"/>
</dbReference>
<dbReference type="PANTHER" id="PTHR43095:SF5">
    <property type="entry name" value="XYLULOSE KINASE"/>
    <property type="match status" value="1"/>
</dbReference>
<comment type="similarity">
    <text evidence="1">Belongs to the FGGY kinase family.</text>
</comment>
<dbReference type="PANTHER" id="PTHR43095">
    <property type="entry name" value="SUGAR KINASE"/>
    <property type="match status" value="1"/>
</dbReference>
<evidence type="ECO:0000259" key="4">
    <source>
        <dbReference type="Pfam" id="PF00370"/>
    </source>
</evidence>
<dbReference type="AlphaFoldDB" id="A0A1I5Q6B7"/>
<reference evidence="6 7" key="1">
    <citation type="submission" date="2016-10" db="EMBL/GenBank/DDBJ databases">
        <authorList>
            <person name="de Groot N.N."/>
        </authorList>
    </citation>
    <scope>NUCLEOTIDE SEQUENCE [LARGE SCALE GENOMIC DNA]</scope>
    <source>
        <strain evidence="6 7">DSM 19547</strain>
    </source>
</reference>
<evidence type="ECO:0000256" key="2">
    <source>
        <dbReference type="ARBA" id="ARBA00022679"/>
    </source>
</evidence>
<evidence type="ECO:0000313" key="6">
    <source>
        <dbReference type="EMBL" id="SFP41894.1"/>
    </source>
</evidence>
<evidence type="ECO:0000256" key="3">
    <source>
        <dbReference type="ARBA" id="ARBA00022777"/>
    </source>
</evidence>
<keyword evidence="2" id="KW-0808">Transferase</keyword>
<dbReference type="InterPro" id="IPR043129">
    <property type="entry name" value="ATPase_NBD"/>
</dbReference>
<name>A0A1I5Q6B7_9RHOB</name>
<evidence type="ECO:0000256" key="1">
    <source>
        <dbReference type="ARBA" id="ARBA00009156"/>
    </source>
</evidence>
<dbReference type="Pfam" id="PF00370">
    <property type="entry name" value="FGGY_N"/>
    <property type="match status" value="1"/>
</dbReference>
<dbReference type="STRING" id="441119.SAMN04488047_10691"/>
<gene>
    <name evidence="6" type="ORF">SAMN04488047_10691</name>
</gene>
<keyword evidence="3 6" id="KW-0418">Kinase</keyword>
<dbReference type="InterPro" id="IPR018484">
    <property type="entry name" value="FGGY_N"/>
</dbReference>
<dbReference type="Pfam" id="PF21546">
    <property type="entry name" value="FGGY_C_2"/>
    <property type="match status" value="1"/>
</dbReference>
<dbReference type="CDD" id="cd07772">
    <property type="entry name" value="ASKHA_NBD_FGGY_NaCK-like"/>
    <property type="match status" value="1"/>
</dbReference>
<dbReference type="GO" id="GO:0016301">
    <property type="term" value="F:kinase activity"/>
    <property type="evidence" value="ECO:0007669"/>
    <property type="project" value="UniProtKB-KW"/>
</dbReference>
<dbReference type="Proteomes" id="UP000199356">
    <property type="component" value="Unassembled WGS sequence"/>
</dbReference>
<protein>
    <submittedName>
        <fullName evidence="6">Sugar (Pentulose or hexulose) kinase</fullName>
    </submittedName>
</protein>
<evidence type="ECO:0000259" key="5">
    <source>
        <dbReference type="Pfam" id="PF21546"/>
    </source>
</evidence>
<accession>A0A1I5Q6B7</accession>